<organism evidence="1 2">
    <name type="scientific">Miniphocaeibacter halophilus</name>
    <dbReference type="NCBI Taxonomy" id="2931922"/>
    <lineage>
        <taxon>Bacteria</taxon>
        <taxon>Bacillati</taxon>
        <taxon>Bacillota</taxon>
        <taxon>Tissierellia</taxon>
        <taxon>Tissierellales</taxon>
        <taxon>Peptoniphilaceae</taxon>
        <taxon>Miniphocaeibacter</taxon>
    </lineage>
</organism>
<sequence>MLNILLVCSAGMSTSMLVQRMQEEADGRGLEAKISAVGSAEIDSASKDADVILLGPQVRYQLKSIQGVVNNEKPVTVISSNIYGLMDGKKALDLAISEIENFNK</sequence>
<gene>
    <name evidence="1" type="ORF">JFY71_02185</name>
</gene>
<keyword evidence="2" id="KW-1185">Reference proteome</keyword>
<proteinExistence type="predicted"/>
<accession>A0AC61MZH6</accession>
<keyword evidence="1" id="KW-0813">Transport</keyword>
<dbReference type="Proteomes" id="UP000595814">
    <property type="component" value="Chromosome"/>
</dbReference>
<evidence type="ECO:0000313" key="2">
    <source>
        <dbReference type="Proteomes" id="UP000595814"/>
    </source>
</evidence>
<protein>
    <submittedName>
        <fullName evidence="1">PTS sugar transporter subunit IIB</fullName>
    </submittedName>
</protein>
<dbReference type="EMBL" id="CP066744">
    <property type="protein sequence ID" value="QQK08373.1"/>
    <property type="molecule type" value="Genomic_DNA"/>
</dbReference>
<reference evidence="1 2" key="1">
    <citation type="journal article" date="2022" name="Int. J. Syst. Evol. Microbiol.">
        <title>Miniphocaeibacter halophilus sp. nov., an ammonium-tolerant acetate-producing bacterium isolated from a biogas system.</title>
        <authorList>
            <person name="Schnurer A."/>
            <person name="Singh A."/>
            <person name="Bi S."/>
            <person name="Qiao W."/>
            <person name="Westerholm M."/>
        </authorList>
    </citation>
    <scope>NUCLEOTIDE SEQUENCE [LARGE SCALE GENOMIC DNA]</scope>
    <source>
        <strain evidence="1 2">AMB_01</strain>
    </source>
</reference>
<evidence type="ECO:0000313" key="1">
    <source>
        <dbReference type="EMBL" id="QQK08373.1"/>
    </source>
</evidence>
<name>A0AC61MZH6_9FIRM</name>
<keyword evidence="1" id="KW-0762">Sugar transport</keyword>